<accession>A0A0F9N5K8</accession>
<name>A0A0F9N5K8_9ZZZZ</name>
<dbReference type="EMBL" id="LAZR01008755">
    <property type="protein sequence ID" value="KKM76742.1"/>
    <property type="molecule type" value="Genomic_DNA"/>
</dbReference>
<evidence type="ECO:0000313" key="1">
    <source>
        <dbReference type="EMBL" id="KKM76742.1"/>
    </source>
</evidence>
<sequence>MREFRIQLFPSGSMQPKGFLGAIKSIFGVKQKLRKGDFLDLNIGGLTEYDYNCVDVYSNALYPIPSRIVKRRDTACTMERRLL</sequence>
<organism evidence="1">
    <name type="scientific">marine sediment metagenome</name>
    <dbReference type="NCBI Taxonomy" id="412755"/>
    <lineage>
        <taxon>unclassified sequences</taxon>
        <taxon>metagenomes</taxon>
        <taxon>ecological metagenomes</taxon>
    </lineage>
</organism>
<comment type="caution">
    <text evidence="1">The sequence shown here is derived from an EMBL/GenBank/DDBJ whole genome shotgun (WGS) entry which is preliminary data.</text>
</comment>
<gene>
    <name evidence="1" type="ORF">LCGC14_1377080</name>
</gene>
<proteinExistence type="predicted"/>
<protein>
    <submittedName>
        <fullName evidence="1">Uncharacterized protein</fullName>
    </submittedName>
</protein>
<reference evidence="1" key="1">
    <citation type="journal article" date="2015" name="Nature">
        <title>Complex archaea that bridge the gap between prokaryotes and eukaryotes.</title>
        <authorList>
            <person name="Spang A."/>
            <person name="Saw J.H."/>
            <person name="Jorgensen S.L."/>
            <person name="Zaremba-Niedzwiedzka K."/>
            <person name="Martijn J."/>
            <person name="Lind A.E."/>
            <person name="van Eijk R."/>
            <person name="Schleper C."/>
            <person name="Guy L."/>
            <person name="Ettema T.J."/>
        </authorList>
    </citation>
    <scope>NUCLEOTIDE SEQUENCE</scope>
</reference>
<dbReference type="AlphaFoldDB" id="A0A0F9N5K8"/>